<evidence type="ECO:0000256" key="9">
    <source>
        <dbReference type="ARBA" id="ARBA00023224"/>
    </source>
</evidence>
<dbReference type="PANTHER" id="PTHR22752:SF1">
    <property type="entry name" value="G-PROTEIN COUPLED RECEPTOR 176"/>
    <property type="match status" value="1"/>
</dbReference>
<organism evidence="13">
    <name type="scientific">Menopon gallinae</name>
    <name type="common">poultry shaft louse</name>
    <dbReference type="NCBI Taxonomy" id="328185"/>
    <lineage>
        <taxon>Eukaryota</taxon>
        <taxon>Metazoa</taxon>
        <taxon>Ecdysozoa</taxon>
        <taxon>Arthropoda</taxon>
        <taxon>Hexapoda</taxon>
        <taxon>Insecta</taxon>
        <taxon>Pterygota</taxon>
        <taxon>Neoptera</taxon>
        <taxon>Paraneoptera</taxon>
        <taxon>Psocodea</taxon>
        <taxon>Troctomorpha</taxon>
        <taxon>Phthiraptera</taxon>
        <taxon>Amblycera</taxon>
        <taxon>Menoponidae</taxon>
        <taxon>Menopon</taxon>
    </lineage>
</organism>
<dbReference type="GO" id="GO:0004930">
    <property type="term" value="F:G protein-coupled receptor activity"/>
    <property type="evidence" value="ECO:0007669"/>
    <property type="project" value="UniProtKB-KW"/>
</dbReference>
<gene>
    <name evidence="13" type="ORF">PYX00_005875</name>
</gene>
<keyword evidence="5 11" id="KW-1133">Transmembrane helix</keyword>
<keyword evidence="4 11" id="KW-0812">Transmembrane</keyword>
<evidence type="ECO:0000256" key="11">
    <source>
        <dbReference type="SAM" id="Phobius"/>
    </source>
</evidence>
<evidence type="ECO:0000256" key="8">
    <source>
        <dbReference type="ARBA" id="ARBA00023170"/>
    </source>
</evidence>
<evidence type="ECO:0000256" key="2">
    <source>
        <dbReference type="ARBA" id="ARBA00010663"/>
    </source>
</evidence>
<protein>
    <recommendedName>
        <fullName evidence="12">G-protein coupled receptors family 1 profile domain-containing protein</fullName>
    </recommendedName>
</protein>
<feature type="domain" description="G-protein coupled receptors family 1 profile" evidence="12">
    <location>
        <begin position="30"/>
        <end position="484"/>
    </location>
</feature>
<dbReference type="PROSITE" id="PS50262">
    <property type="entry name" value="G_PROTEIN_RECEP_F1_2"/>
    <property type="match status" value="1"/>
</dbReference>
<evidence type="ECO:0000256" key="4">
    <source>
        <dbReference type="ARBA" id="ARBA00022692"/>
    </source>
</evidence>
<dbReference type="SUPFAM" id="SSF81321">
    <property type="entry name" value="Family A G protein-coupled receptor-like"/>
    <property type="match status" value="1"/>
</dbReference>
<keyword evidence="8" id="KW-0675">Receptor</keyword>
<evidence type="ECO:0000256" key="10">
    <source>
        <dbReference type="SAM" id="MobiDB-lite"/>
    </source>
</evidence>
<evidence type="ECO:0000256" key="1">
    <source>
        <dbReference type="ARBA" id="ARBA00004651"/>
    </source>
</evidence>
<dbReference type="InterPro" id="IPR017452">
    <property type="entry name" value="GPCR_Rhodpsn_7TM"/>
</dbReference>
<comment type="caution">
    <text evidence="13">The sequence shown here is derived from an EMBL/GenBank/DDBJ whole genome shotgun (WGS) entry which is preliminary data.</text>
</comment>
<feature type="transmembrane region" description="Helical" evidence="11">
    <location>
        <begin position="89"/>
        <end position="107"/>
    </location>
</feature>
<feature type="transmembrane region" description="Helical" evidence="11">
    <location>
        <begin position="425"/>
        <end position="447"/>
    </location>
</feature>
<dbReference type="PANTHER" id="PTHR22752">
    <property type="entry name" value="G PROTEIN-COUPLED RECEPTOR"/>
    <property type="match status" value="1"/>
</dbReference>
<dbReference type="PRINTS" id="PR00237">
    <property type="entry name" value="GPCRRHODOPSN"/>
</dbReference>
<name>A0AAW2HT59_9NEOP</name>
<dbReference type="AlphaFoldDB" id="A0AAW2HT59"/>
<reference evidence="13" key="1">
    <citation type="journal article" date="2024" name="Gigascience">
        <title>Chromosome-level genome of the poultry shaft louse Menopon gallinae provides insight into the host-switching and adaptive evolution of parasitic lice.</title>
        <authorList>
            <person name="Xu Y."/>
            <person name="Ma L."/>
            <person name="Liu S."/>
            <person name="Liang Y."/>
            <person name="Liu Q."/>
            <person name="He Z."/>
            <person name="Tian L."/>
            <person name="Duan Y."/>
            <person name="Cai W."/>
            <person name="Li H."/>
            <person name="Song F."/>
        </authorList>
    </citation>
    <scope>NUCLEOTIDE SEQUENCE</scope>
    <source>
        <strain evidence="13">Cailab_2023a</strain>
    </source>
</reference>
<evidence type="ECO:0000256" key="7">
    <source>
        <dbReference type="ARBA" id="ARBA00023136"/>
    </source>
</evidence>
<keyword evidence="3" id="KW-1003">Cell membrane</keyword>
<sequence>MEDQQEDSDNLFLIFCNLLLGGIFLSAFIANVLVLVVFYRKSGLRSIANRFVVNLMIINILSCISLLPLSLADNSLTSSDKALCIATELSSVFCSSVIIYAVLLIALDQYCAVVDPLHYHRVISSTKSNLMIISSWCLSALFTVLDGVQPSIDEGEYSVFRHCGLRSDTSPRNETSDATPEAPASKMRVYRYVFCTIFAVSVFVIPFVLICFIYYRICAAACGNTKRTRAGCLGAEESCAGKPESNYFVIVNDETKRENAEQMETSGLLAKEMERPPSFVVTRPSPPKSVPDDAKDELKVPTPLLKPTLKNNPSFSKLSSLHIQFSSETKELQLSGGSRRHSIPEVENLTKPRSPSIHSNTFEVSRATPSRSSRSSSINSSSMRHPASRASSIRSTSSYIVSNIRHRISNASLFRYREEARAARISALVIVMALVCWLPFFTVFYLHSGIQLEVDSGRRTFPLYLDSFSIAFLLLSAVVSPFLFAFRNRKIKKEIRKIMGFRGRDLRSKSFYKYNLSMDMKSQKTQVLLGMNKKPDYQMGTATY</sequence>
<dbReference type="InterPro" id="IPR000276">
    <property type="entry name" value="GPCR_Rhodpsn"/>
</dbReference>
<evidence type="ECO:0000313" key="13">
    <source>
        <dbReference type="EMBL" id="KAL0273124.1"/>
    </source>
</evidence>
<feature type="region of interest" description="Disordered" evidence="10">
    <location>
        <begin position="332"/>
        <end position="390"/>
    </location>
</feature>
<feature type="transmembrane region" description="Helical" evidence="11">
    <location>
        <begin position="51"/>
        <end position="69"/>
    </location>
</feature>
<feature type="transmembrane region" description="Helical" evidence="11">
    <location>
        <begin position="189"/>
        <end position="217"/>
    </location>
</feature>
<dbReference type="Pfam" id="PF00001">
    <property type="entry name" value="7tm_1"/>
    <property type="match status" value="1"/>
</dbReference>
<feature type="transmembrane region" description="Helical" evidence="11">
    <location>
        <begin position="467"/>
        <end position="486"/>
    </location>
</feature>
<keyword evidence="6" id="KW-0297">G-protein coupled receptor</keyword>
<dbReference type="GO" id="GO:0005886">
    <property type="term" value="C:plasma membrane"/>
    <property type="evidence" value="ECO:0007669"/>
    <property type="project" value="UniProtKB-SubCell"/>
</dbReference>
<feature type="compositionally biased region" description="Low complexity" evidence="10">
    <location>
        <begin position="365"/>
        <end position="390"/>
    </location>
</feature>
<evidence type="ECO:0000259" key="12">
    <source>
        <dbReference type="PROSITE" id="PS50262"/>
    </source>
</evidence>
<proteinExistence type="inferred from homology"/>
<keyword evidence="7 11" id="KW-0472">Membrane</keyword>
<evidence type="ECO:0000256" key="6">
    <source>
        <dbReference type="ARBA" id="ARBA00023040"/>
    </source>
</evidence>
<comment type="subcellular location">
    <subcellularLocation>
        <location evidence="1">Cell membrane</location>
        <topology evidence="1">Multi-pass membrane protein</topology>
    </subcellularLocation>
</comment>
<feature type="region of interest" description="Disordered" evidence="10">
    <location>
        <begin position="278"/>
        <end position="297"/>
    </location>
</feature>
<accession>A0AAW2HT59</accession>
<dbReference type="CDD" id="cd00637">
    <property type="entry name" value="7tm_classA_rhodopsin-like"/>
    <property type="match status" value="1"/>
</dbReference>
<evidence type="ECO:0000256" key="3">
    <source>
        <dbReference type="ARBA" id="ARBA00022475"/>
    </source>
</evidence>
<comment type="similarity">
    <text evidence="2">Belongs to the G-protein coupled receptor 1 family.</text>
</comment>
<dbReference type="EMBL" id="JARGDH010000003">
    <property type="protein sequence ID" value="KAL0273124.1"/>
    <property type="molecule type" value="Genomic_DNA"/>
</dbReference>
<feature type="transmembrane region" description="Helical" evidence="11">
    <location>
        <begin position="128"/>
        <end position="145"/>
    </location>
</feature>
<keyword evidence="9" id="KW-0807">Transducer</keyword>
<dbReference type="Gene3D" id="1.20.1070.10">
    <property type="entry name" value="Rhodopsin 7-helix transmembrane proteins"/>
    <property type="match status" value="2"/>
</dbReference>
<evidence type="ECO:0000256" key="5">
    <source>
        <dbReference type="ARBA" id="ARBA00022989"/>
    </source>
</evidence>
<feature type="compositionally biased region" description="Polar residues" evidence="10">
    <location>
        <begin position="351"/>
        <end position="363"/>
    </location>
</feature>
<feature type="transmembrane region" description="Helical" evidence="11">
    <location>
        <begin position="12"/>
        <end position="39"/>
    </location>
</feature>